<evidence type="ECO:0000313" key="1">
    <source>
        <dbReference type="EMBL" id="MBA0739602.1"/>
    </source>
</evidence>
<reference evidence="1 2" key="1">
    <citation type="journal article" date="2019" name="Genome Biol. Evol.">
        <title>Insights into the evolution of the New World diploid cottons (Gossypium, subgenus Houzingenia) based on genome sequencing.</title>
        <authorList>
            <person name="Grover C.E."/>
            <person name="Arick M.A. 2nd"/>
            <person name="Thrash A."/>
            <person name="Conover J.L."/>
            <person name="Sanders W.S."/>
            <person name="Peterson D.G."/>
            <person name="Frelichowski J.E."/>
            <person name="Scheffler J.A."/>
            <person name="Scheffler B.E."/>
            <person name="Wendel J.F."/>
        </authorList>
    </citation>
    <scope>NUCLEOTIDE SEQUENCE [LARGE SCALE GENOMIC DNA]</scope>
    <source>
        <strain evidence="1">5</strain>
        <tissue evidence="1">Leaf</tissue>
    </source>
</reference>
<proteinExistence type="predicted"/>
<accession>A0A7J9BTS8</accession>
<keyword evidence="2" id="KW-1185">Reference proteome</keyword>
<dbReference type="EMBL" id="JABEZY010000006">
    <property type="protein sequence ID" value="MBA0739602.1"/>
    <property type="molecule type" value="Genomic_DNA"/>
</dbReference>
<comment type="caution">
    <text evidence="1">The sequence shown here is derived from an EMBL/GenBank/DDBJ whole genome shotgun (WGS) entry which is preliminary data.</text>
</comment>
<organism evidence="1 2">
    <name type="scientific">Gossypium gossypioides</name>
    <name type="common">Mexican cotton</name>
    <name type="synonym">Selera gossypioides</name>
    <dbReference type="NCBI Taxonomy" id="34282"/>
    <lineage>
        <taxon>Eukaryota</taxon>
        <taxon>Viridiplantae</taxon>
        <taxon>Streptophyta</taxon>
        <taxon>Embryophyta</taxon>
        <taxon>Tracheophyta</taxon>
        <taxon>Spermatophyta</taxon>
        <taxon>Magnoliopsida</taxon>
        <taxon>eudicotyledons</taxon>
        <taxon>Gunneridae</taxon>
        <taxon>Pentapetalae</taxon>
        <taxon>rosids</taxon>
        <taxon>malvids</taxon>
        <taxon>Malvales</taxon>
        <taxon>Malvaceae</taxon>
        <taxon>Malvoideae</taxon>
        <taxon>Gossypium</taxon>
    </lineage>
</organism>
<name>A0A7J9BTS8_GOSGO</name>
<gene>
    <name evidence="1" type="ORF">Gogos_012857</name>
</gene>
<sequence length="50" mass="5766">MGGTLTRYNRTLRKPLRKWALSKFISNEADGLWAIQSQCVRIKAIQKETS</sequence>
<protein>
    <submittedName>
        <fullName evidence="1">Uncharacterized protein</fullName>
    </submittedName>
</protein>
<dbReference type="Proteomes" id="UP000593579">
    <property type="component" value="Unassembled WGS sequence"/>
</dbReference>
<dbReference type="AlphaFoldDB" id="A0A7J9BTS8"/>
<evidence type="ECO:0000313" key="2">
    <source>
        <dbReference type="Proteomes" id="UP000593579"/>
    </source>
</evidence>